<gene>
    <name evidence="1" type="ORF">H257_11387</name>
</gene>
<dbReference type="GeneID" id="20813383"/>
<proteinExistence type="predicted"/>
<dbReference type="EMBL" id="KI913146">
    <property type="protein sequence ID" value="ETV74080.1"/>
    <property type="molecule type" value="Genomic_DNA"/>
</dbReference>
<evidence type="ECO:0008006" key="2">
    <source>
        <dbReference type="Google" id="ProtNLM"/>
    </source>
</evidence>
<sequence>MMGLSTDHRRRTPAMQVQRLQRSVYALEVMLGKAKRQHHSHDGALPWEDVAKALQDDMLEHVREHRVMRQHVEQHRRLCVALQAWIHTMFPPERTLSSELGTWRNCYLFQGSDDARHQAQTWMVQQAYHNTRRAMSTFVFPDTMETCVDVAVTVDDNRMTIQGAVQCTFPHSLHKFSRALWVVENTFTDYVRDRRMPTRSQIQVLDAVRVIYHREEDPSPRQRIQKNSLHGQIEDRDTTTTVFRTIVHDEAFPSQSTTEWILDSSEWYVAERVGPTTTRLRALYTMQHPETCTGTVPMETLANAMQIPIDERMRERLCARLQHGHARQRRLYLAFVEKVLLALVEIPKCGETGNTILNDS</sequence>
<name>W4G334_APHAT</name>
<dbReference type="AlphaFoldDB" id="W4G334"/>
<accession>W4G334</accession>
<dbReference type="RefSeq" id="XP_009836592.1">
    <property type="nucleotide sequence ID" value="XM_009838290.1"/>
</dbReference>
<reference evidence="1" key="1">
    <citation type="submission" date="2013-12" db="EMBL/GenBank/DDBJ databases">
        <title>The Genome Sequence of Aphanomyces astaci APO3.</title>
        <authorList>
            <consortium name="The Broad Institute Genomics Platform"/>
            <person name="Russ C."/>
            <person name="Tyler B."/>
            <person name="van West P."/>
            <person name="Dieguez-Uribeondo J."/>
            <person name="Young S.K."/>
            <person name="Zeng Q."/>
            <person name="Gargeya S."/>
            <person name="Fitzgerald M."/>
            <person name="Abouelleil A."/>
            <person name="Alvarado L."/>
            <person name="Chapman S.B."/>
            <person name="Gainer-Dewar J."/>
            <person name="Goldberg J."/>
            <person name="Griggs A."/>
            <person name="Gujja S."/>
            <person name="Hansen M."/>
            <person name="Howarth C."/>
            <person name="Imamovic A."/>
            <person name="Ireland A."/>
            <person name="Larimer J."/>
            <person name="McCowan C."/>
            <person name="Murphy C."/>
            <person name="Pearson M."/>
            <person name="Poon T.W."/>
            <person name="Priest M."/>
            <person name="Roberts A."/>
            <person name="Saif S."/>
            <person name="Shea T."/>
            <person name="Sykes S."/>
            <person name="Wortman J."/>
            <person name="Nusbaum C."/>
            <person name="Birren B."/>
        </authorList>
    </citation>
    <scope>NUCLEOTIDE SEQUENCE [LARGE SCALE GENOMIC DNA]</scope>
    <source>
        <strain evidence="1">APO3</strain>
    </source>
</reference>
<evidence type="ECO:0000313" key="1">
    <source>
        <dbReference type="EMBL" id="ETV74080.1"/>
    </source>
</evidence>
<dbReference type="VEuPathDB" id="FungiDB:H257_11387"/>
<protein>
    <recommendedName>
        <fullName evidence="2">START domain-containing protein</fullName>
    </recommendedName>
</protein>
<organism evidence="1">
    <name type="scientific">Aphanomyces astaci</name>
    <name type="common">Crayfish plague agent</name>
    <dbReference type="NCBI Taxonomy" id="112090"/>
    <lineage>
        <taxon>Eukaryota</taxon>
        <taxon>Sar</taxon>
        <taxon>Stramenopiles</taxon>
        <taxon>Oomycota</taxon>
        <taxon>Saprolegniomycetes</taxon>
        <taxon>Saprolegniales</taxon>
        <taxon>Verrucalvaceae</taxon>
        <taxon>Aphanomyces</taxon>
    </lineage>
</organism>